<name>A0A4Y8PHD3_9BACT</name>
<gene>
    <name evidence="1" type="ORF">A7Q10_03915</name>
</gene>
<dbReference type="OrthoDB" id="196905at2"/>
<dbReference type="Proteomes" id="UP000297713">
    <property type="component" value="Unassembled WGS sequence"/>
</dbReference>
<accession>A0A4Y8PHD3</accession>
<evidence type="ECO:0000313" key="1">
    <source>
        <dbReference type="EMBL" id="TFE72065.1"/>
    </source>
</evidence>
<reference evidence="1 2" key="1">
    <citation type="submission" date="2016-05" db="EMBL/GenBank/DDBJ databases">
        <title>Diversity and Homogeneity among Thermoacidophilic Verrucomicrobia Methanotrophs Linked with Geographical Origin.</title>
        <authorList>
            <person name="Erikstad H.-A."/>
            <person name="Smestad N.B."/>
            <person name="Ceballos R.M."/>
            <person name="Birkeland N.-K."/>
        </authorList>
    </citation>
    <scope>NUCLEOTIDE SEQUENCE [LARGE SCALE GENOMIC DNA]</scope>
    <source>
        <strain evidence="1 2">Phi</strain>
    </source>
</reference>
<dbReference type="AlphaFoldDB" id="A0A4Y8PHD3"/>
<proteinExistence type="predicted"/>
<protein>
    <submittedName>
        <fullName evidence="1">Uncharacterized protein</fullName>
    </submittedName>
</protein>
<keyword evidence="2" id="KW-1185">Reference proteome</keyword>
<sequence>MNNTEWKVLLKERLFFYARLSGMEDEVAKKALEEAFCSADNPEGVFDALRFVFSQAGNDQSLLSQWIEKELSQLFDFKGHGFCFDTAFSKPLVTAMLPIKRKSMTARISLEPDRFLKLVGFFSRLRKKTA</sequence>
<evidence type="ECO:0000313" key="2">
    <source>
        <dbReference type="Proteomes" id="UP000297713"/>
    </source>
</evidence>
<organism evidence="1 2">
    <name type="scientific">Methylacidiphilum caldifontis</name>
    <dbReference type="NCBI Taxonomy" id="2795386"/>
    <lineage>
        <taxon>Bacteria</taxon>
        <taxon>Pseudomonadati</taxon>
        <taxon>Verrucomicrobiota</taxon>
        <taxon>Methylacidiphilae</taxon>
        <taxon>Methylacidiphilales</taxon>
        <taxon>Methylacidiphilaceae</taxon>
        <taxon>Methylacidiphilum (ex Ratnadevi et al. 2023)</taxon>
    </lineage>
</organism>
<comment type="caution">
    <text evidence="1">The sequence shown here is derived from an EMBL/GenBank/DDBJ whole genome shotgun (WGS) entry which is preliminary data.</text>
</comment>
<dbReference type="EMBL" id="LXQC01000046">
    <property type="protein sequence ID" value="TFE72065.1"/>
    <property type="molecule type" value="Genomic_DNA"/>
</dbReference>
<dbReference type="RefSeq" id="WP_134439105.1">
    <property type="nucleotide sequence ID" value="NZ_LXQC01000046.1"/>
</dbReference>